<evidence type="ECO:0000259" key="2">
    <source>
        <dbReference type="SMART" id="SM00539"/>
    </source>
</evidence>
<feature type="region of interest" description="Disordered" evidence="1">
    <location>
        <begin position="960"/>
        <end position="1030"/>
    </location>
</feature>
<dbReference type="Pfam" id="PF06119">
    <property type="entry name" value="NIDO"/>
    <property type="match status" value="3"/>
</dbReference>
<dbReference type="OrthoDB" id="6236007at2759"/>
<organism evidence="3 4">
    <name type="scientific">Clytia hemisphaerica</name>
    <dbReference type="NCBI Taxonomy" id="252671"/>
    <lineage>
        <taxon>Eukaryota</taxon>
        <taxon>Metazoa</taxon>
        <taxon>Cnidaria</taxon>
        <taxon>Hydrozoa</taxon>
        <taxon>Hydroidolina</taxon>
        <taxon>Leptothecata</taxon>
        <taxon>Obeliida</taxon>
        <taxon>Clytiidae</taxon>
        <taxon>Clytia</taxon>
    </lineage>
</organism>
<feature type="compositionally biased region" description="Polar residues" evidence="1">
    <location>
        <begin position="1008"/>
        <end position="1021"/>
    </location>
</feature>
<evidence type="ECO:0000256" key="1">
    <source>
        <dbReference type="SAM" id="MobiDB-lite"/>
    </source>
</evidence>
<reference evidence="3" key="1">
    <citation type="submission" date="2021-01" db="UniProtKB">
        <authorList>
            <consortium name="EnsemblMetazoa"/>
        </authorList>
    </citation>
    <scope>IDENTIFICATION</scope>
</reference>
<keyword evidence="4" id="KW-1185">Reference proteome</keyword>
<dbReference type="SMART" id="SM00539">
    <property type="entry name" value="NIDO"/>
    <property type="match status" value="2"/>
</dbReference>
<sequence length="1102" mass="125866">MYIITIYKELYDAAIVGFNITNCQSTIINPQRATDMARESNIGEAGKFIWEINALECDSEKYFPKVTEFLGYKYLSRGSSNVDKIRLSKQMPLFSGYHDTFYLGTDGYLSLENLNNSRFSWIIKPQNMVYNKIYFANVNFNTGQDGRGNISYLEITDTSSKVIQLANSQMKFFLGRDFNTNHVFMVDYDNMLEDGSNSKPKSFQVALVSNGMEAYIIIQYHTYLGYGTKNAYESKNCNWDANRLDVFFSSTTGNQNRVLSNTGRSGQYIFKVYDQTCMHKAFIPYGSSNGDTILSKFDDAERHIELKKTMPLFTKLSRFLYLSPNGRLSLLRASQYETELMTKDSVAFSTLYSDFESDSIGNIYYRETFDQSDLDLINKALNQTGFRMNHAFVVTFINVRDAVDDIFSRGYKNSFQMILASDGETAFGISIYYRVDSERWAEAGYSDNTCEKNVYFHIPSYEDLRRSNFQEMTKIHQLTDHGCKKRNNYFPFDETRTDAFVPYNSSDSFIEIQLKFPMLLGQENVTKIYVSKYGFVSLNKKPKEDIVWFPYNHSSIVYGYVTDLPGNVYIQQSKDQTLLSNATKLLLRTKDQISKEKPLTDLVMITWFTPERDGKNPAHLKANDFQIVFAYNEDATWLFLLYQRLDSIIGQIGINVPRCYVAQPYKHIESRYIFAKSELTKQWPNVPPGVYVYELSKIFGQCFNGRSKANTNFVANGLPHGDSFLGYLDFIEDYAARSQIFQLQKPMIFFGNRTATRLKIFPDGFIVINNDKDSMLDLDEDLKKMDVVVAYASPYHTNRNGEDALYIREIFDEKQTFDHTDHAITKYLELNAQYGISQPAYSSNNAQYGINQSDSMHSGFGARCKTNHAVVSTFNTLYNAHFQVIFASCENLNNDTFLVINFGDLPRFSRFMHGVSNPGCRWQQINKISLIQTESYEFQSNIGVPGQFVYPITNRECKSPFTSSSTTTTTTGPSSTIVSTPKTTLPKITPPPRTTGAKPISEKKTISLKPSTNHPLQTTTHRPIPTKSPETALQTTKYYSKSTQSFQHTTFKHIQTTPEKQNCKLVINSTNCQPISAAHKDMVSNMVAITALGICLVSWKLL</sequence>
<protein>
    <recommendedName>
        <fullName evidence="2">NIDO domain-containing protein</fullName>
    </recommendedName>
</protein>
<proteinExistence type="predicted"/>
<accession>A0A7M5XEQ7</accession>
<dbReference type="Proteomes" id="UP000594262">
    <property type="component" value="Unplaced"/>
</dbReference>
<name>A0A7M5XEQ7_9CNID</name>
<feature type="compositionally biased region" description="Low complexity" evidence="1">
    <location>
        <begin position="960"/>
        <end position="987"/>
    </location>
</feature>
<feature type="domain" description="NIDO" evidence="2">
    <location>
        <begin position="347"/>
        <end position="488"/>
    </location>
</feature>
<evidence type="ECO:0000313" key="4">
    <source>
        <dbReference type="Proteomes" id="UP000594262"/>
    </source>
</evidence>
<evidence type="ECO:0000313" key="3">
    <source>
        <dbReference type="EnsemblMetazoa" id="CLYHEMP022275.1"/>
    </source>
</evidence>
<dbReference type="EnsemblMetazoa" id="CLYHEMT022275.1">
    <property type="protein sequence ID" value="CLYHEMP022275.1"/>
    <property type="gene ID" value="CLYHEMG022275"/>
</dbReference>
<dbReference type="GO" id="GO:0007160">
    <property type="term" value="P:cell-matrix adhesion"/>
    <property type="evidence" value="ECO:0007669"/>
    <property type="project" value="InterPro"/>
</dbReference>
<feature type="domain" description="NIDO" evidence="2">
    <location>
        <begin position="133"/>
        <end position="277"/>
    </location>
</feature>
<dbReference type="AlphaFoldDB" id="A0A7M5XEQ7"/>
<dbReference type="InterPro" id="IPR003886">
    <property type="entry name" value="NIDO_dom"/>
</dbReference>